<dbReference type="PATRIC" id="fig|743722.3.peg.4565"/>
<protein>
    <submittedName>
        <fullName evidence="1">Uncharacterized protein</fullName>
    </submittedName>
</protein>
<dbReference type="EMBL" id="CP002584">
    <property type="protein sequence ID" value="ADZ80808.1"/>
    <property type="molecule type" value="Genomic_DNA"/>
</dbReference>
<gene>
    <name evidence="1" type="ordered locus">Sph21_4285</name>
</gene>
<reference evidence="1" key="1">
    <citation type="submission" date="2011-03" db="EMBL/GenBank/DDBJ databases">
        <title>Complete sequence of Sphingobacterium sp. 21.</title>
        <authorList>
            <consortium name="US DOE Joint Genome Institute"/>
            <person name="Lucas S."/>
            <person name="Copeland A."/>
            <person name="Lapidus A."/>
            <person name="Cheng J.-F."/>
            <person name="Goodwin L."/>
            <person name="Pitluck S."/>
            <person name="Davenport K."/>
            <person name="Detter J.C."/>
            <person name="Han C."/>
            <person name="Tapia R."/>
            <person name="Land M."/>
            <person name="Hauser L."/>
            <person name="Kyrpides N."/>
            <person name="Ivanova N."/>
            <person name="Ovchinnikova G."/>
            <person name="Pagani I."/>
            <person name="Siebers A.K."/>
            <person name="Allgaier M."/>
            <person name="Thelen M.P."/>
            <person name="Hugenholtz P."/>
            <person name="Woyke T."/>
        </authorList>
    </citation>
    <scope>NUCLEOTIDE SEQUENCE</scope>
    <source>
        <strain evidence="1">21</strain>
    </source>
</reference>
<sequence>MFFFKGEIPAYTAGIKRKYPVFFMLLFDLLNSINIFDL</sequence>
<evidence type="ECO:0000313" key="1">
    <source>
        <dbReference type="EMBL" id="ADZ80808.1"/>
    </source>
</evidence>
<proteinExistence type="predicted"/>
<organism evidence="1">
    <name type="scientific">Sphingobacterium sp. (strain 21)</name>
    <dbReference type="NCBI Taxonomy" id="743722"/>
    <lineage>
        <taxon>Bacteria</taxon>
        <taxon>Pseudomonadati</taxon>
        <taxon>Bacteroidota</taxon>
        <taxon>Sphingobacteriia</taxon>
        <taxon>Sphingobacteriales</taxon>
        <taxon>Sphingobacteriaceae</taxon>
        <taxon>Sphingobacterium</taxon>
    </lineage>
</organism>
<dbReference type="HOGENOM" id="CLU_3333152_0_0_10"/>
<dbReference type="KEGG" id="shg:Sph21_4285"/>
<dbReference type="AlphaFoldDB" id="F4C666"/>
<name>F4C666_SPHS2</name>
<dbReference type="STRING" id="743722.Sph21_4285"/>
<accession>F4C666</accession>